<reference evidence="2" key="1">
    <citation type="submission" date="2020-08" db="EMBL/GenBank/DDBJ databases">
        <title>Genome public.</title>
        <authorList>
            <person name="Liu C."/>
            <person name="Sun Q."/>
        </authorList>
    </citation>
    <scope>NUCLEOTIDE SEQUENCE</scope>
    <source>
        <strain evidence="2">NSJ-63</strain>
    </source>
</reference>
<dbReference type="RefSeq" id="WP_178618623.1">
    <property type="nucleotide sequence ID" value="NZ_JACRSS010000002.1"/>
</dbReference>
<keyword evidence="3" id="KW-1185">Reference proteome</keyword>
<dbReference type="CDD" id="cd04301">
    <property type="entry name" value="NAT_SF"/>
    <property type="match status" value="1"/>
</dbReference>
<dbReference type="AlphaFoldDB" id="A0A926HWT1"/>
<name>A0A926HWT1_9FIRM</name>
<dbReference type="Pfam" id="PF00583">
    <property type="entry name" value="Acetyltransf_1"/>
    <property type="match status" value="1"/>
</dbReference>
<dbReference type="GO" id="GO:0016747">
    <property type="term" value="F:acyltransferase activity, transferring groups other than amino-acyl groups"/>
    <property type="evidence" value="ECO:0007669"/>
    <property type="project" value="InterPro"/>
</dbReference>
<sequence length="153" mass="17835">MAVEYFHVSESDYDLLEQIVELEQEVHAGRGGGMNIFEVHSFIRYGRVYAAMEYDEVLGVSYFMRDFDNPNRVFLYGILVKPSESGKHLGEALLANAFMDLKESNLRMVEVTVHPSNYKALRVYREELDFHVINVSDEDQMEEEEFLILRKTL</sequence>
<feature type="domain" description="N-acetyltransferase" evidence="1">
    <location>
        <begin position="6"/>
        <end position="153"/>
    </location>
</feature>
<dbReference type="InterPro" id="IPR000182">
    <property type="entry name" value="GNAT_dom"/>
</dbReference>
<dbReference type="Proteomes" id="UP000617951">
    <property type="component" value="Unassembled WGS sequence"/>
</dbReference>
<gene>
    <name evidence="2" type="ORF">H8693_05340</name>
</gene>
<dbReference type="EMBL" id="JACRSS010000002">
    <property type="protein sequence ID" value="MBC8538355.1"/>
    <property type="molecule type" value="Genomic_DNA"/>
</dbReference>
<dbReference type="InterPro" id="IPR016181">
    <property type="entry name" value="Acyl_CoA_acyltransferase"/>
</dbReference>
<evidence type="ECO:0000313" key="2">
    <source>
        <dbReference type="EMBL" id="MBC8538355.1"/>
    </source>
</evidence>
<dbReference type="Gene3D" id="3.40.630.30">
    <property type="match status" value="1"/>
</dbReference>
<accession>A0A926HWT1</accession>
<dbReference type="SUPFAM" id="SSF55729">
    <property type="entry name" value="Acyl-CoA N-acyltransferases (Nat)"/>
    <property type="match status" value="1"/>
</dbReference>
<proteinExistence type="predicted"/>
<evidence type="ECO:0000259" key="1">
    <source>
        <dbReference type="PROSITE" id="PS51186"/>
    </source>
</evidence>
<comment type="caution">
    <text evidence="2">The sequence shown here is derived from an EMBL/GenBank/DDBJ whole genome shotgun (WGS) entry which is preliminary data.</text>
</comment>
<dbReference type="PROSITE" id="PS51186">
    <property type="entry name" value="GNAT"/>
    <property type="match status" value="1"/>
</dbReference>
<protein>
    <submittedName>
        <fullName evidence="2">GNAT family N-acetyltransferase</fullName>
    </submittedName>
</protein>
<evidence type="ECO:0000313" key="3">
    <source>
        <dbReference type="Proteomes" id="UP000617951"/>
    </source>
</evidence>
<organism evidence="2 3">
    <name type="scientific">Guopingia tenuis</name>
    <dbReference type="NCBI Taxonomy" id="2763656"/>
    <lineage>
        <taxon>Bacteria</taxon>
        <taxon>Bacillati</taxon>
        <taxon>Bacillota</taxon>
        <taxon>Clostridia</taxon>
        <taxon>Christensenellales</taxon>
        <taxon>Christensenellaceae</taxon>
        <taxon>Guopingia</taxon>
    </lineage>
</organism>